<gene>
    <name evidence="3" type="ORF">CVT26_001805</name>
</gene>
<dbReference type="EMBL" id="NHYE01001200">
    <property type="protein sequence ID" value="PPQ97757.1"/>
    <property type="molecule type" value="Genomic_DNA"/>
</dbReference>
<dbReference type="AlphaFoldDB" id="A0A409Y420"/>
<feature type="compositionally biased region" description="Basic and acidic residues" evidence="1">
    <location>
        <begin position="16"/>
        <end position="37"/>
    </location>
</feature>
<dbReference type="OrthoDB" id="4743193at2759"/>
<comment type="caution">
    <text evidence="3">The sequence shown here is derived from an EMBL/GenBank/DDBJ whole genome shotgun (WGS) entry which is preliminary data.</text>
</comment>
<sequence length="727" mass="82719">MVTSLLDANPSRRRIKPEFQDTQHGDIIDKLSSKEENDLGEIGGDAMNVDTQSDVEMMDVDPQAESDGIEEKKKRSQRRAAERNAALIMIKSVVCISIFLQSTNEKCNYLQSVLGFFYHSTSVPEKVIETLAHAGLSVGLSSIHKGIKALSREAEKKIKASVRTLQTAFAYDNFDISFKTAAPTVEKDTHFVSATSATAVPLYDVVNSSSLRCSEELWNKDPRNPSKLVIPVKFDISILRDLHKERSVLNNHLKINAWHVRDILLNQAVGFKHFVQENGQPATINQIPLHRTSQIPCRAMKIKESTADGNIEVVENLFRQGGIGEPEDQKFLDGIDVDMTEFVILIHGDLLTKERLESVQDSRRIEATPKRRFQFPIFIPGLFHFKMAAADAIWRTWVQPSEARTDPNSLFEHVGILRPKETGKFVSKPGFRRMHDVIHHDIWAAMLDCWRLEAMARNSAWKSLEDFAKAKPNWELIVDMSEAIVRKYVATLPTISKERKKATEDRDQIFENQIIRNRDELLYLELSHAMNAGDIGRVEATFLPWIYMFRATGKHKYSTHMLQFMFNLRHVYSADLAQLIRMNWLCNPTGKPHKFRGVDWMVERNNLYTKVIYGGSGSNRTIDRIVEESVLIELFRECHVTVENGFHLMHRTIRHAPANMVKTLRKLSERIEANSPHVFTRGRAADYIVPDQVAAGIAEIQTTGKFFTKGDGVDEAAEIDEEDLGVD</sequence>
<feature type="domain" description="DUF6589" evidence="2">
    <location>
        <begin position="237"/>
        <end position="655"/>
    </location>
</feature>
<dbReference type="Proteomes" id="UP000284706">
    <property type="component" value="Unassembled WGS sequence"/>
</dbReference>
<reference evidence="3 4" key="1">
    <citation type="journal article" date="2018" name="Evol. Lett.">
        <title>Horizontal gene cluster transfer increased hallucinogenic mushroom diversity.</title>
        <authorList>
            <person name="Reynolds H.T."/>
            <person name="Vijayakumar V."/>
            <person name="Gluck-Thaler E."/>
            <person name="Korotkin H.B."/>
            <person name="Matheny P.B."/>
            <person name="Slot J.C."/>
        </authorList>
    </citation>
    <scope>NUCLEOTIDE SEQUENCE [LARGE SCALE GENOMIC DNA]</scope>
    <source>
        <strain evidence="3 4">SRW20</strain>
    </source>
</reference>
<proteinExistence type="predicted"/>
<evidence type="ECO:0000313" key="4">
    <source>
        <dbReference type="Proteomes" id="UP000284706"/>
    </source>
</evidence>
<dbReference type="STRING" id="231916.A0A409Y420"/>
<feature type="region of interest" description="Disordered" evidence="1">
    <location>
        <begin position="1"/>
        <end position="47"/>
    </location>
</feature>
<keyword evidence="4" id="KW-1185">Reference proteome</keyword>
<evidence type="ECO:0000313" key="3">
    <source>
        <dbReference type="EMBL" id="PPQ97757.1"/>
    </source>
</evidence>
<name>A0A409Y420_9AGAR</name>
<accession>A0A409Y420</accession>
<dbReference type="Pfam" id="PF20231">
    <property type="entry name" value="DUF6589"/>
    <property type="match status" value="1"/>
</dbReference>
<evidence type="ECO:0000259" key="2">
    <source>
        <dbReference type="Pfam" id="PF20231"/>
    </source>
</evidence>
<organism evidence="3 4">
    <name type="scientific">Gymnopilus dilepis</name>
    <dbReference type="NCBI Taxonomy" id="231916"/>
    <lineage>
        <taxon>Eukaryota</taxon>
        <taxon>Fungi</taxon>
        <taxon>Dikarya</taxon>
        <taxon>Basidiomycota</taxon>
        <taxon>Agaricomycotina</taxon>
        <taxon>Agaricomycetes</taxon>
        <taxon>Agaricomycetidae</taxon>
        <taxon>Agaricales</taxon>
        <taxon>Agaricineae</taxon>
        <taxon>Hymenogastraceae</taxon>
        <taxon>Gymnopilus</taxon>
    </lineage>
</organism>
<protein>
    <recommendedName>
        <fullName evidence="2">DUF6589 domain-containing protein</fullName>
    </recommendedName>
</protein>
<dbReference type="InParanoid" id="A0A409Y420"/>
<dbReference type="InterPro" id="IPR046496">
    <property type="entry name" value="DUF6589"/>
</dbReference>
<evidence type="ECO:0000256" key="1">
    <source>
        <dbReference type="SAM" id="MobiDB-lite"/>
    </source>
</evidence>